<dbReference type="Gene3D" id="3.20.20.30">
    <property type="entry name" value="Luciferase-like domain"/>
    <property type="match status" value="1"/>
</dbReference>
<dbReference type="CDD" id="cd01097">
    <property type="entry name" value="Tetrahydromethanopterin_reductase"/>
    <property type="match status" value="1"/>
</dbReference>
<keyword evidence="1" id="KW-0560">Oxidoreductase</keyword>
<gene>
    <name evidence="3" type="ORF">GCM10023175_55930</name>
</gene>
<accession>A0ABP8RZA7</accession>
<protein>
    <submittedName>
        <fullName evidence="3">LLM class flavin-dependent oxidoreductase</fullName>
    </submittedName>
</protein>
<dbReference type="PANTHER" id="PTHR43244:SF1">
    <property type="entry name" value="5,10-METHYLENETETRAHYDROMETHANOPTERIN REDUCTASE"/>
    <property type="match status" value="1"/>
</dbReference>
<reference evidence="4" key="1">
    <citation type="journal article" date="2019" name="Int. J. Syst. Evol. Microbiol.">
        <title>The Global Catalogue of Microorganisms (GCM) 10K type strain sequencing project: providing services to taxonomists for standard genome sequencing and annotation.</title>
        <authorList>
            <consortium name="The Broad Institute Genomics Platform"/>
            <consortium name="The Broad Institute Genome Sequencing Center for Infectious Disease"/>
            <person name="Wu L."/>
            <person name="Ma J."/>
        </authorList>
    </citation>
    <scope>NUCLEOTIDE SEQUENCE [LARGE SCALE GENOMIC DNA]</scope>
    <source>
        <strain evidence="4">JCM 17906</strain>
    </source>
</reference>
<sequence>MTLSMGVGLFPTEPVPRMRELVLQAEQLGYANAWVGDSQNIWRDATVTLGAASVGTSRIILGTGVTNPVTRHPSVQASTWASLHEATAGRVAMGVGVGDSALFTMGLKPARLQELESTITDLRSLWAGREVTEGATGTGYRLAYLDEPSPVPVYIAATGPKILQLAGRVADGVILLAGTSSAFVEAGLRMIEKGAAEAGRTLDDLHIVLWTPTAIDPDPVAARDLVRAHVARVAMRPLPVAVGPAEAAAIERIRAAYDYYEHMEVGAAHSALVPDSLVDLFALAGTPDECAARLTELDHLGVDQVAIVPYVAPGADRADTLSAFAEIVSGERPRRRGNR</sequence>
<name>A0ABP8RZA7_9PSEU</name>
<comment type="caution">
    <text evidence="3">The sequence shown here is derived from an EMBL/GenBank/DDBJ whole genome shotgun (WGS) entry which is preliminary data.</text>
</comment>
<dbReference type="Pfam" id="PF00296">
    <property type="entry name" value="Bac_luciferase"/>
    <property type="match status" value="1"/>
</dbReference>
<evidence type="ECO:0000256" key="1">
    <source>
        <dbReference type="ARBA" id="ARBA00023002"/>
    </source>
</evidence>
<dbReference type="PANTHER" id="PTHR43244">
    <property type="match status" value="1"/>
</dbReference>
<proteinExistence type="predicted"/>
<dbReference type="SUPFAM" id="SSF51679">
    <property type="entry name" value="Bacterial luciferase-like"/>
    <property type="match status" value="1"/>
</dbReference>
<feature type="domain" description="Luciferase-like" evidence="2">
    <location>
        <begin position="14"/>
        <end position="304"/>
    </location>
</feature>
<dbReference type="InterPro" id="IPR011251">
    <property type="entry name" value="Luciferase-like_dom"/>
</dbReference>
<dbReference type="InterPro" id="IPR036661">
    <property type="entry name" value="Luciferase-like_sf"/>
</dbReference>
<keyword evidence="4" id="KW-1185">Reference proteome</keyword>
<dbReference type="EMBL" id="BAABGT010000093">
    <property type="protein sequence ID" value="GAA4555527.1"/>
    <property type="molecule type" value="Genomic_DNA"/>
</dbReference>
<dbReference type="Proteomes" id="UP001501598">
    <property type="component" value="Unassembled WGS sequence"/>
</dbReference>
<evidence type="ECO:0000259" key="2">
    <source>
        <dbReference type="Pfam" id="PF00296"/>
    </source>
</evidence>
<organism evidence="3 4">
    <name type="scientific">Pseudonocardia xishanensis</name>
    <dbReference type="NCBI Taxonomy" id="630995"/>
    <lineage>
        <taxon>Bacteria</taxon>
        <taxon>Bacillati</taxon>
        <taxon>Actinomycetota</taxon>
        <taxon>Actinomycetes</taxon>
        <taxon>Pseudonocardiales</taxon>
        <taxon>Pseudonocardiaceae</taxon>
        <taxon>Pseudonocardia</taxon>
    </lineage>
</organism>
<evidence type="ECO:0000313" key="4">
    <source>
        <dbReference type="Proteomes" id="UP001501598"/>
    </source>
</evidence>
<evidence type="ECO:0000313" key="3">
    <source>
        <dbReference type="EMBL" id="GAA4555527.1"/>
    </source>
</evidence>
<dbReference type="InterPro" id="IPR050564">
    <property type="entry name" value="F420-G6PD/mer"/>
</dbReference>